<gene>
    <name evidence="1" type="ORF">Cflav_PD1527</name>
</gene>
<evidence type="ECO:0000313" key="1">
    <source>
        <dbReference type="EMBL" id="EEF58626.1"/>
    </source>
</evidence>
<accession>B9XNG7</accession>
<comment type="caution">
    <text evidence="1">The sequence shown here is derived from an EMBL/GenBank/DDBJ whole genome shotgun (WGS) entry which is preliminary data.</text>
</comment>
<organism evidence="1 2">
    <name type="scientific">Pedosphaera parvula (strain Ellin514)</name>
    <dbReference type="NCBI Taxonomy" id="320771"/>
    <lineage>
        <taxon>Bacteria</taxon>
        <taxon>Pseudomonadati</taxon>
        <taxon>Verrucomicrobiota</taxon>
        <taxon>Pedosphaerae</taxon>
        <taxon>Pedosphaerales</taxon>
        <taxon>Pedosphaeraceae</taxon>
        <taxon>Pedosphaera</taxon>
    </lineage>
</organism>
<dbReference type="InterPro" id="IPR026406">
    <property type="entry name" value="Ver/Plancto_CHP"/>
</dbReference>
<dbReference type="Proteomes" id="UP000003688">
    <property type="component" value="Unassembled WGS sequence"/>
</dbReference>
<dbReference type="RefSeq" id="WP_007417354.1">
    <property type="nucleotide sequence ID" value="NZ_ABOX02000040.1"/>
</dbReference>
<evidence type="ECO:0008006" key="3">
    <source>
        <dbReference type="Google" id="ProtNLM"/>
    </source>
</evidence>
<reference evidence="1 2" key="1">
    <citation type="journal article" date="2011" name="J. Bacteriol.">
        <title>Genome sequence of 'Pedosphaera parvula' Ellin514, an aerobic Verrucomicrobial isolate from pasture soil.</title>
        <authorList>
            <person name="Kant R."/>
            <person name="van Passel M.W."/>
            <person name="Sangwan P."/>
            <person name="Palva A."/>
            <person name="Lucas S."/>
            <person name="Copeland A."/>
            <person name="Lapidus A."/>
            <person name="Glavina Del Rio T."/>
            <person name="Dalin E."/>
            <person name="Tice H."/>
            <person name="Bruce D."/>
            <person name="Goodwin L."/>
            <person name="Pitluck S."/>
            <person name="Chertkov O."/>
            <person name="Larimer F.W."/>
            <person name="Land M.L."/>
            <person name="Hauser L."/>
            <person name="Brettin T.S."/>
            <person name="Detter J.C."/>
            <person name="Han S."/>
            <person name="de Vos W.M."/>
            <person name="Janssen P.H."/>
            <person name="Smidt H."/>
        </authorList>
    </citation>
    <scope>NUCLEOTIDE SEQUENCE [LARGE SCALE GENOMIC DNA]</scope>
    <source>
        <strain evidence="1 2">Ellin514</strain>
    </source>
</reference>
<proteinExistence type="predicted"/>
<dbReference type="STRING" id="320771.Cflav_PD1527"/>
<dbReference type="OrthoDB" id="9793330at2"/>
<sequence length="143" mass="16282">MQAASFEEVLEQILLKDKRYHRDAYVFLREALDYTQKLVTKGTSKGSIRHVSGQELLAGIRDYALEQFGPMAITVLEEWGIKSCQEFGEMVFIMVENSLLAKTDQDSRADFEGGYDFHEAFTKPFLPKEKLSTQLPEAKPARA</sequence>
<dbReference type="NCBIfam" id="TIGR04138">
    <property type="entry name" value="Plancto_Ver_chp"/>
    <property type="match status" value="1"/>
</dbReference>
<evidence type="ECO:0000313" key="2">
    <source>
        <dbReference type="Proteomes" id="UP000003688"/>
    </source>
</evidence>
<protein>
    <recommendedName>
        <fullName evidence="3">Verruc_Plancto-restricted protein</fullName>
    </recommendedName>
</protein>
<name>B9XNG7_PEDPL</name>
<dbReference type="EMBL" id="ABOX02000040">
    <property type="protein sequence ID" value="EEF58626.1"/>
    <property type="molecule type" value="Genomic_DNA"/>
</dbReference>
<keyword evidence="2" id="KW-1185">Reference proteome</keyword>
<dbReference type="AlphaFoldDB" id="B9XNG7"/>